<dbReference type="Pfam" id="PF15068">
    <property type="entry name" value="FAM101"/>
    <property type="match status" value="1"/>
</dbReference>
<evidence type="ECO:0000256" key="2">
    <source>
        <dbReference type="ARBA" id="ARBA00009886"/>
    </source>
</evidence>
<organism evidence="6 7">
    <name type="scientific">Owenia fusiformis</name>
    <name type="common">Polychaete worm</name>
    <dbReference type="NCBI Taxonomy" id="6347"/>
    <lineage>
        <taxon>Eukaryota</taxon>
        <taxon>Metazoa</taxon>
        <taxon>Spiralia</taxon>
        <taxon>Lophotrochozoa</taxon>
        <taxon>Annelida</taxon>
        <taxon>Polychaeta</taxon>
        <taxon>Sedentaria</taxon>
        <taxon>Canalipalpata</taxon>
        <taxon>Sabellida</taxon>
        <taxon>Oweniida</taxon>
        <taxon>Oweniidae</taxon>
        <taxon>Owenia</taxon>
    </lineage>
</organism>
<comment type="caution">
    <text evidence="6">The sequence shown here is derived from an EMBL/GenBank/DDBJ whole genome shotgun (WGS) entry which is preliminary data.</text>
</comment>
<evidence type="ECO:0000256" key="1">
    <source>
        <dbReference type="ARBA" id="ARBA00004245"/>
    </source>
</evidence>
<evidence type="ECO:0000256" key="4">
    <source>
        <dbReference type="ARBA" id="ARBA00022490"/>
    </source>
</evidence>
<evidence type="ECO:0000313" key="7">
    <source>
        <dbReference type="Proteomes" id="UP000749559"/>
    </source>
</evidence>
<gene>
    <name evidence="6" type="ORF">OFUS_LOCUS24266</name>
</gene>
<name>A0A8S4Q215_OWEFU</name>
<evidence type="ECO:0000256" key="5">
    <source>
        <dbReference type="ARBA" id="ARBA00023212"/>
    </source>
</evidence>
<comment type="subcellular location">
    <subcellularLocation>
        <location evidence="1">Cytoplasm</location>
        <location evidence="1">Cytoskeleton</location>
    </subcellularLocation>
</comment>
<accession>A0A8S4Q215</accession>
<dbReference type="GO" id="GO:0048705">
    <property type="term" value="P:skeletal system morphogenesis"/>
    <property type="evidence" value="ECO:0007669"/>
    <property type="project" value="TreeGrafter"/>
</dbReference>
<proteinExistence type="inferred from homology"/>
<keyword evidence="7" id="KW-1185">Reference proteome</keyword>
<protein>
    <submittedName>
        <fullName evidence="6">Uncharacterized protein</fullName>
    </submittedName>
</protein>
<dbReference type="GO" id="GO:0061572">
    <property type="term" value="P:actin filament bundle organization"/>
    <property type="evidence" value="ECO:0007669"/>
    <property type="project" value="InterPro"/>
</dbReference>
<dbReference type="PANTHER" id="PTHR31848:SF1">
    <property type="match status" value="1"/>
</dbReference>
<evidence type="ECO:0000256" key="3">
    <source>
        <dbReference type="ARBA" id="ARBA00011189"/>
    </source>
</evidence>
<evidence type="ECO:0000313" key="6">
    <source>
        <dbReference type="EMBL" id="CAH1800374.1"/>
    </source>
</evidence>
<keyword evidence="5" id="KW-0206">Cytoskeleton</keyword>
<dbReference type="Proteomes" id="UP000749559">
    <property type="component" value="Unassembled WGS sequence"/>
</dbReference>
<dbReference type="GO" id="GO:0032432">
    <property type="term" value="C:actin filament bundle"/>
    <property type="evidence" value="ECO:0007669"/>
    <property type="project" value="TreeGrafter"/>
</dbReference>
<comment type="similarity">
    <text evidence="2">Belongs to the Refilin family.</text>
</comment>
<dbReference type="EMBL" id="CAIIXF020000012">
    <property type="protein sequence ID" value="CAH1800374.1"/>
    <property type="molecule type" value="Genomic_DNA"/>
</dbReference>
<comment type="subunit">
    <text evidence="3">Interacts with FLNA and FLNB.</text>
</comment>
<dbReference type="OrthoDB" id="9932345at2759"/>
<keyword evidence="4" id="KW-0963">Cytoplasm</keyword>
<sequence length="367" mass="41193">MSRSGAYSFRKLDSDELSSEIYRYEHNPGPIQNRNCSTSSEYVFYSEKNGDDANRLGELRGTVMYDLLRSLAEAQGETLVFDSPEETKPHKPIRSTHKGTFSSTLSVENRLAEGEKPLLSQVYTEGQIGLSNGYTGGYGDNSIDDLGVDIDNNMPSLTTTIHQRGSASEVPEYLRGSASITPVHFQERISVGSTDDYIERNSASFCEIVPGKRFVSSVNFEPTLTPIEFQDKLFCYVNSSRKRFKSAVEYEPRVRPRSFADRMYVYPKRPVHTFVSTLDNNSSLGRKWFKTAVQLQAKTFTTTKLVNVTSLNYNGTTVNRDHHINDNDIDNGDKIINFKVKKDITTDSNGNTTYRAAVVNGYANGIH</sequence>
<dbReference type="AlphaFoldDB" id="A0A8S4Q215"/>
<reference evidence="6" key="1">
    <citation type="submission" date="2022-03" db="EMBL/GenBank/DDBJ databases">
        <authorList>
            <person name="Martin C."/>
        </authorList>
    </citation>
    <scope>NUCLEOTIDE SEQUENCE</scope>
</reference>
<dbReference type="InterPro" id="IPR028215">
    <property type="entry name" value="Refilin"/>
</dbReference>
<dbReference type="GO" id="GO:0061182">
    <property type="term" value="P:negative regulation of chondrocyte development"/>
    <property type="evidence" value="ECO:0007669"/>
    <property type="project" value="TreeGrafter"/>
</dbReference>
<dbReference type="PANTHER" id="PTHR31848">
    <property type="match status" value="1"/>
</dbReference>
<dbReference type="GO" id="GO:0031005">
    <property type="term" value="F:filamin binding"/>
    <property type="evidence" value="ECO:0007669"/>
    <property type="project" value="InterPro"/>
</dbReference>